<feature type="compositionally biased region" description="Basic and acidic residues" evidence="1">
    <location>
        <begin position="35"/>
        <end position="44"/>
    </location>
</feature>
<sequence length="90" mass="10751">MVKEMAKTFDCVPDQYENWRKVMAARRPYTYRRRGPQEDERSMDPEQNATDGINMEEGRELPNVAEPQRNNSMESFNQMMERICSWRASK</sequence>
<proteinExistence type="predicted"/>
<gene>
    <name evidence="2" type="ORF">MA16_Dca020476</name>
</gene>
<dbReference type="AlphaFoldDB" id="A0A2I0WIC2"/>
<dbReference type="Proteomes" id="UP000233837">
    <property type="component" value="Unassembled WGS sequence"/>
</dbReference>
<accession>A0A2I0WIC2</accession>
<keyword evidence="3" id="KW-1185">Reference proteome</keyword>
<protein>
    <submittedName>
        <fullName evidence="2">Uncharacterized protein</fullName>
    </submittedName>
</protein>
<evidence type="ECO:0000313" key="3">
    <source>
        <dbReference type="Proteomes" id="UP000233837"/>
    </source>
</evidence>
<reference evidence="2 3" key="1">
    <citation type="journal article" date="2016" name="Sci. Rep.">
        <title>The Dendrobium catenatum Lindl. genome sequence provides insights into polysaccharide synthase, floral development and adaptive evolution.</title>
        <authorList>
            <person name="Zhang G.Q."/>
            <person name="Xu Q."/>
            <person name="Bian C."/>
            <person name="Tsai W.C."/>
            <person name="Yeh C.M."/>
            <person name="Liu K.W."/>
            <person name="Yoshida K."/>
            <person name="Zhang L.S."/>
            <person name="Chang S.B."/>
            <person name="Chen F."/>
            <person name="Shi Y."/>
            <person name="Su Y.Y."/>
            <person name="Zhang Y.Q."/>
            <person name="Chen L.J."/>
            <person name="Yin Y."/>
            <person name="Lin M."/>
            <person name="Huang H."/>
            <person name="Deng H."/>
            <person name="Wang Z.W."/>
            <person name="Zhu S.L."/>
            <person name="Zhao X."/>
            <person name="Deng C."/>
            <person name="Niu S.C."/>
            <person name="Huang J."/>
            <person name="Wang M."/>
            <person name="Liu G.H."/>
            <person name="Yang H.J."/>
            <person name="Xiao X.J."/>
            <person name="Hsiao Y.Y."/>
            <person name="Wu W.L."/>
            <person name="Chen Y.Y."/>
            <person name="Mitsuda N."/>
            <person name="Ohme-Takagi M."/>
            <person name="Luo Y.B."/>
            <person name="Van de Peer Y."/>
            <person name="Liu Z.J."/>
        </authorList>
    </citation>
    <scope>NUCLEOTIDE SEQUENCE [LARGE SCALE GENOMIC DNA]</scope>
    <source>
        <tissue evidence="2">The whole plant</tissue>
    </source>
</reference>
<evidence type="ECO:0000256" key="1">
    <source>
        <dbReference type="SAM" id="MobiDB-lite"/>
    </source>
</evidence>
<name>A0A2I0WIC2_9ASPA</name>
<evidence type="ECO:0000313" key="2">
    <source>
        <dbReference type="EMBL" id="PKU75407.1"/>
    </source>
</evidence>
<dbReference type="EMBL" id="KZ502604">
    <property type="protein sequence ID" value="PKU75407.1"/>
    <property type="molecule type" value="Genomic_DNA"/>
</dbReference>
<organism evidence="2 3">
    <name type="scientific">Dendrobium catenatum</name>
    <dbReference type="NCBI Taxonomy" id="906689"/>
    <lineage>
        <taxon>Eukaryota</taxon>
        <taxon>Viridiplantae</taxon>
        <taxon>Streptophyta</taxon>
        <taxon>Embryophyta</taxon>
        <taxon>Tracheophyta</taxon>
        <taxon>Spermatophyta</taxon>
        <taxon>Magnoliopsida</taxon>
        <taxon>Liliopsida</taxon>
        <taxon>Asparagales</taxon>
        <taxon>Orchidaceae</taxon>
        <taxon>Epidendroideae</taxon>
        <taxon>Malaxideae</taxon>
        <taxon>Dendrobiinae</taxon>
        <taxon>Dendrobium</taxon>
    </lineage>
</organism>
<feature type="region of interest" description="Disordered" evidence="1">
    <location>
        <begin position="30"/>
        <end position="75"/>
    </location>
</feature>
<reference evidence="2 3" key="2">
    <citation type="journal article" date="2017" name="Nature">
        <title>The Apostasia genome and the evolution of orchids.</title>
        <authorList>
            <person name="Zhang G.Q."/>
            <person name="Liu K.W."/>
            <person name="Li Z."/>
            <person name="Lohaus R."/>
            <person name="Hsiao Y.Y."/>
            <person name="Niu S.C."/>
            <person name="Wang J.Y."/>
            <person name="Lin Y.C."/>
            <person name="Xu Q."/>
            <person name="Chen L.J."/>
            <person name="Yoshida K."/>
            <person name="Fujiwara S."/>
            <person name="Wang Z.W."/>
            <person name="Zhang Y.Q."/>
            <person name="Mitsuda N."/>
            <person name="Wang M."/>
            <person name="Liu G.H."/>
            <person name="Pecoraro L."/>
            <person name="Huang H.X."/>
            <person name="Xiao X.J."/>
            <person name="Lin M."/>
            <person name="Wu X.Y."/>
            <person name="Wu W.L."/>
            <person name="Chen Y.Y."/>
            <person name="Chang S.B."/>
            <person name="Sakamoto S."/>
            <person name="Ohme-Takagi M."/>
            <person name="Yagi M."/>
            <person name="Zeng S.J."/>
            <person name="Shen C.Y."/>
            <person name="Yeh C.M."/>
            <person name="Luo Y.B."/>
            <person name="Tsai W.C."/>
            <person name="Van de Peer Y."/>
            <person name="Liu Z.J."/>
        </authorList>
    </citation>
    <scope>NUCLEOTIDE SEQUENCE [LARGE SCALE GENOMIC DNA]</scope>
    <source>
        <tissue evidence="2">The whole plant</tissue>
    </source>
</reference>